<sequence length="261" mass="30457">MASKDLIFLYLDGYKEFSRAGELGASFCVIIAKDVRFKSRTIPHIRHIRQAIFQALDSIYMKRYVLKHIIQNNPALNKACSRTDLVTKSDSFCSSCRARQKSVKQYWRFKLLRPPDNQSRMTRCRVMSSILNPIVLADDQWISYFQNFITPSKEILTTKLIKKHLVIIKFFMGLQFQTKLLGSAIVGRDLILWFDICTQLKEQLEIRTNGISFRQTFKPYTLMSKLFQISGDEESIGNPANTIYMFKKPRINPDEMVEYQP</sequence>
<name>A0AAN8SVP1_SOLBU</name>
<evidence type="ECO:0000313" key="1">
    <source>
        <dbReference type="EMBL" id="KAK6773836.1"/>
    </source>
</evidence>
<dbReference type="AlphaFoldDB" id="A0AAN8SVP1"/>
<proteinExistence type="predicted"/>
<keyword evidence="2" id="KW-1185">Reference proteome</keyword>
<protein>
    <submittedName>
        <fullName evidence="1">Uncharacterized protein</fullName>
    </submittedName>
</protein>
<accession>A0AAN8SVP1</accession>
<organism evidence="1 2">
    <name type="scientific">Solanum bulbocastanum</name>
    <name type="common">Wild potato</name>
    <dbReference type="NCBI Taxonomy" id="147425"/>
    <lineage>
        <taxon>Eukaryota</taxon>
        <taxon>Viridiplantae</taxon>
        <taxon>Streptophyta</taxon>
        <taxon>Embryophyta</taxon>
        <taxon>Tracheophyta</taxon>
        <taxon>Spermatophyta</taxon>
        <taxon>Magnoliopsida</taxon>
        <taxon>eudicotyledons</taxon>
        <taxon>Gunneridae</taxon>
        <taxon>Pentapetalae</taxon>
        <taxon>asterids</taxon>
        <taxon>lamiids</taxon>
        <taxon>Solanales</taxon>
        <taxon>Solanaceae</taxon>
        <taxon>Solanoideae</taxon>
        <taxon>Solaneae</taxon>
        <taxon>Solanum</taxon>
    </lineage>
</organism>
<evidence type="ECO:0000313" key="2">
    <source>
        <dbReference type="Proteomes" id="UP001371456"/>
    </source>
</evidence>
<gene>
    <name evidence="1" type="ORF">RDI58_029075</name>
</gene>
<comment type="caution">
    <text evidence="1">The sequence shown here is derived from an EMBL/GenBank/DDBJ whole genome shotgun (WGS) entry which is preliminary data.</text>
</comment>
<dbReference type="EMBL" id="JBANQN010000012">
    <property type="protein sequence ID" value="KAK6773836.1"/>
    <property type="molecule type" value="Genomic_DNA"/>
</dbReference>
<dbReference type="Proteomes" id="UP001371456">
    <property type="component" value="Unassembled WGS sequence"/>
</dbReference>
<reference evidence="1 2" key="1">
    <citation type="submission" date="2024-02" db="EMBL/GenBank/DDBJ databases">
        <title>de novo genome assembly of Solanum bulbocastanum strain 11H21.</title>
        <authorList>
            <person name="Hosaka A.J."/>
        </authorList>
    </citation>
    <scope>NUCLEOTIDE SEQUENCE [LARGE SCALE GENOMIC DNA]</scope>
    <source>
        <tissue evidence="1">Young leaves</tissue>
    </source>
</reference>